<keyword evidence="2" id="KW-1185">Reference proteome</keyword>
<evidence type="ECO:0000313" key="1">
    <source>
        <dbReference type="EMBL" id="KAE8364976.1"/>
    </source>
</evidence>
<dbReference type="Gene3D" id="3.20.10.10">
    <property type="entry name" value="D-amino Acid Aminotransferase, subunit A, domain 2"/>
    <property type="match status" value="1"/>
</dbReference>
<dbReference type="GO" id="GO:0003824">
    <property type="term" value="F:catalytic activity"/>
    <property type="evidence" value="ECO:0007669"/>
    <property type="project" value="InterPro"/>
</dbReference>
<dbReference type="Proteomes" id="UP000326268">
    <property type="component" value="Unassembled WGS sequence"/>
</dbReference>
<sequence>MDSLFARLASTNLTSLSSKVTRTDEPSRSLQMIPQDKPPTRYLWIKWSGLQYPDERCQRSYPMDLCCLQSSAGVLHRATSCLKHEGLPGLWWIWRAAEGKLQLVTPLNKHTIEPGVTRQSVLDLARERLSAISPHWMGAELVEALKRRVGTDHRID</sequence>
<accession>A0A5N7A6Z0</accession>
<name>A0A5N7A6Z0_9EURO</name>
<dbReference type="GeneID" id="43648914"/>
<dbReference type="SUPFAM" id="SSF56752">
    <property type="entry name" value="D-aminoacid aminotransferase-like PLP-dependent enzymes"/>
    <property type="match status" value="1"/>
</dbReference>
<dbReference type="EMBL" id="ML737640">
    <property type="protein sequence ID" value="KAE8364976.1"/>
    <property type="molecule type" value="Genomic_DNA"/>
</dbReference>
<proteinExistence type="predicted"/>
<gene>
    <name evidence="1" type="ORF">BDV27DRAFT_108813</name>
</gene>
<dbReference type="AlphaFoldDB" id="A0A5N7A6Z0"/>
<dbReference type="OrthoDB" id="1732691at2759"/>
<dbReference type="InterPro" id="IPR043132">
    <property type="entry name" value="BCAT-like_C"/>
</dbReference>
<evidence type="ECO:0000313" key="2">
    <source>
        <dbReference type="Proteomes" id="UP000326268"/>
    </source>
</evidence>
<reference evidence="1 2" key="1">
    <citation type="submission" date="2019-04" db="EMBL/GenBank/DDBJ databases">
        <title>Friends and foes A comparative genomics studyof 23 Aspergillus species from section Flavi.</title>
        <authorList>
            <consortium name="DOE Joint Genome Institute"/>
            <person name="Kjaerbolling I."/>
            <person name="Vesth T."/>
            <person name="Frisvad J.C."/>
            <person name="Nybo J.L."/>
            <person name="Theobald S."/>
            <person name="Kildgaard S."/>
            <person name="Isbrandt T."/>
            <person name="Kuo A."/>
            <person name="Sato A."/>
            <person name="Lyhne E.K."/>
            <person name="Kogle M.E."/>
            <person name="Wiebenga A."/>
            <person name="Kun R.S."/>
            <person name="Lubbers R.J."/>
            <person name="Makela M.R."/>
            <person name="Barry K."/>
            <person name="Chovatia M."/>
            <person name="Clum A."/>
            <person name="Daum C."/>
            <person name="Haridas S."/>
            <person name="He G."/>
            <person name="LaButti K."/>
            <person name="Lipzen A."/>
            <person name="Mondo S."/>
            <person name="Riley R."/>
            <person name="Salamov A."/>
            <person name="Simmons B.A."/>
            <person name="Magnuson J.K."/>
            <person name="Henrissat B."/>
            <person name="Mortensen U.H."/>
            <person name="Larsen T.O."/>
            <person name="Devries R.P."/>
            <person name="Grigoriev I.V."/>
            <person name="Machida M."/>
            <person name="Baker S.E."/>
            <person name="Andersen M.R."/>
        </authorList>
    </citation>
    <scope>NUCLEOTIDE SEQUENCE [LARGE SCALE GENOMIC DNA]</scope>
    <source>
        <strain evidence="1 2">CBS 763.97</strain>
    </source>
</reference>
<dbReference type="InterPro" id="IPR036038">
    <property type="entry name" value="Aminotransferase-like"/>
</dbReference>
<organism evidence="1 2">
    <name type="scientific">Aspergillus caelatus</name>
    <dbReference type="NCBI Taxonomy" id="61420"/>
    <lineage>
        <taxon>Eukaryota</taxon>
        <taxon>Fungi</taxon>
        <taxon>Dikarya</taxon>
        <taxon>Ascomycota</taxon>
        <taxon>Pezizomycotina</taxon>
        <taxon>Eurotiomycetes</taxon>
        <taxon>Eurotiomycetidae</taxon>
        <taxon>Eurotiales</taxon>
        <taxon>Aspergillaceae</taxon>
        <taxon>Aspergillus</taxon>
        <taxon>Aspergillus subgen. Circumdati</taxon>
    </lineage>
</organism>
<protein>
    <submittedName>
        <fullName evidence="1">Uncharacterized protein</fullName>
    </submittedName>
</protein>
<dbReference type="RefSeq" id="XP_031928057.1">
    <property type="nucleotide sequence ID" value="XM_032064468.1"/>
</dbReference>